<feature type="transmembrane region" description="Helical" evidence="10">
    <location>
        <begin position="400"/>
        <end position="423"/>
    </location>
</feature>
<dbReference type="CDD" id="cd06582">
    <property type="entry name" value="TM_PBP1_LivH_like"/>
    <property type="match status" value="1"/>
</dbReference>
<dbReference type="Pfam" id="PF02653">
    <property type="entry name" value="BPD_transp_2"/>
    <property type="match status" value="2"/>
</dbReference>
<evidence type="ECO:0000256" key="3">
    <source>
        <dbReference type="ARBA" id="ARBA00022475"/>
    </source>
</evidence>
<evidence type="ECO:0000256" key="2">
    <source>
        <dbReference type="ARBA" id="ARBA00022448"/>
    </source>
</evidence>
<feature type="transmembrane region" description="Helical" evidence="10">
    <location>
        <begin position="608"/>
        <end position="628"/>
    </location>
</feature>
<feature type="transmembrane region" description="Helical" evidence="10">
    <location>
        <begin position="42"/>
        <end position="64"/>
    </location>
</feature>
<sequence length="676" mass="68631">MGEFLQFVFLGLSTGAVYAVLASSLVGVYAATGIVNFAQGSIALWAVWAVAALRADGTLVLPVGSVGLGSGPMDRVPAVAIGVASAVVWALLAHLLVFRPLRRAPVLGQVVASVGLMIFLQALVTLRFDTTSLQALPLLPAKVLTFAGAHVNVSDLVLAGAAVAVAALLWAYFRFTRPGIATRAGAEDERAARLMGLSPDRLAAVVWAITGGVCGLVAVLAAPTIGLDPTSYTFYVVPALAAALVGRLASIGLACAAGLLLGSFQTVILWLGTKSWWPGWAQAGLGDALPFVVVIVALFLLGGRIPSRGEVTETRLAAVTIPRLRPAPVALVLAAATAATLLTSGAWRFGVVTSAILTLLAMSLVLLTGYLGQISLATMAFAGTAGFALSKLTTSAHVPFPFSILISAMVATAVGVVVGIPALRIRGAQLAVVTLAAAIAVQSFVFSNPALTPFEGNLIRDPSLFGLSLAVRSGTDLTTARFALTVLVIVALLTLAVARLMAGATGRGFLAVRSNERAAAAAGINVAATKLLGFGLSAFLAGIGGCLIGYSRGQLSDASFTVLAGLTLLAMAYVGGITSVSGAIIAGLIGPLGVLYTFLTQTVEAGRYYQLIAAGGLLVTAVLNPLGLAGTTGHHARAWLSRRRRPPEAPPPGAAAPTGTEPAGTVPTSPEPSHAA</sequence>
<accession>A0A937RB21</accession>
<keyword evidence="6 10" id="KW-1133">Transmembrane helix</keyword>
<dbReference type="GO" id="GO:0006865">
    <property type="term" value="P:amino acid transport"/>
    <property type="evidence" value="ECO:0007669"/>
    <property type="project" value="UniProtKB-KW"/>
</dbReference>
<comment type="subcellular location">
    <subcellularLocation>
        <location evidence="1">Cell membrane</location>
        <topology evidence="1">Multi-pass membrane protein</topology>
    </subcellularLocation>
</comment>
<feature type="transmembrane region" description="Helical" evidence="10">
    <location>
        <begin position="531"/>
        <end position="550"/>
    </location>
</feature>
<evidence type="ECO:0000256" key="5">
    <source>
        <dbReference type="ARBA" id="ARBA00022970"/>
    </source>
</evidence>
<dbReference type="EMBL" id="JAEACQ010000195">
    <property type="protein sequence ID" value="MBL7628761.1"/>
    <property type="molecule type" value="Genomic_DNA"/>
</dbReference>
<dbReference type="GO" id="GO:0015658">
    <property type="term" value="F:branched-chain amino acid transmembrane transporter activity"/>
    <property type="evidence" value="ECO:0007669"/>
    <property type="project" value="InterPro"/>
</dbReference>
<evidence type="ECO:0000256" key="10">
    <source>
        <dbReference type="SAM" id="Phobius"/>
    </source>
</evidence>
<dbReference type="GO" id="GO:0005886">
    <property type="term" value="C:plasma membrane"/>
    <property type="evidence" value="ECO:0007669"/>
    <property type="project" value="UniProtKB-SubCell"/>
</dbReference>
<keyword evidence="2" id="KW-0813">Transport</keyword>
<keyword evidence="4 10" id="KW-0812">Transmembrane</keyword>
<reference evidence="11" key="1">
    <citation type="submission" date="2020-12" db="EMBL/GenBank/DDBJ databases">
        <title>Genomic characterization of non-nitrogen-fixing Frankia strains.</title>
        <authorList>
            <person name="Carlos-Shanley C."/>
            <person name="Guerra T."/>
            <person name="Hahn D."/>
        </authorList>
    </citation>
    <scope>NUCLEOTIDE SEQUENCE</scope>
    <source>
        <strain evidence="11">CN6</strain>
    </source>
</reference>
<evidence type="ECO:0000256" key="6">
    <source>
        <dbReference type="ARBA" id="ARBA00022989"/>
    </source>
</evidence>
<protein>
    <submittedName>
        <fullName evidence="11">ABC transporter permease</fullName>
    </submittedName>
</protein>
<feature type="transmembrane region" description="Helical" evidence="10">
    <location>
        <begin position="202"/>
        <end position="226"/>
    </location>
</feature>
<feature type="transmembrane region" description="Helical" evidence="10">
    <location>
        <begin position="148"/>
        <end position="173"/>
    </location>
</feature>
<proteinExistence type="inferred from homology"/>
<organism evidence="11 12">
    <name type="scientific">Frankia nepalensis</name>
    <dbReference type="NCBI Taxonomy" id="1836974"/>
    <lineage>
        <taxon>Bacteria</taxon>
        <taxon>Bacillati</taxon>
        <taxon>Actinomycetota</taxon>
        <taxon>Actinomycetes</taxon>
        <taxon>Frankiales</taxon>
        <taxon>Frankiaceae</taxon>
        <taxon>Frankia</taxon>
    </lineage>
</organism>
<evidence type="ECO:0000313" key="12">
    <source>
        <dbReference type="Proteomes" id="UP000604475"/>
    </source>
</evidence>
<feature type="compositionally biased region" description="Low complexity" evidence="9">
    <location>
        <begin position="655"/>
        <end position="668"/>
    </location>
</feature>
<evidence type="ECO:0000256" key="8">
    <source>
        <dbReference type="ARBA" id="ARBA00037998"/>
    </source>
</evidence>
<feature type="transmembrane region" description="Helical" evidence="10">
    <location>
        <begin position="570"/>
        <end position="596"/>
    </location>
</feature>
<comment type="caution">
    <text evidence="11">The sequence shown here is derived from an EMBL/GenBank/DDBJ whole genome shotgun (WGS) entry which is preliminary data.</text>
</comment>
<comment type="similarity">
    <text evidence="8">Belongs to the binding-protein-dependent transport system permease family. LivHM subfamily.</text>
</comment>
<keyword evidence="5" id="KW-0029">Amino-acid transport</keyword>
<keyword evidence="12" id="KW-1185">Reference proteome</keyword>
<evidence type="ECO:0000256" key="7">
    <source>
        <dbReference type="ARBA" id="ARBA00023136"/>
    </source>
</evidence>
<evidence type="ECO:0000256" key="9">
    <source>
        <dbReference type="SAM" id="MobiDB-lite"/>
    </source>
</evidence>
<evidence type="ECO:0000256" key="4">
    <source>
        <dbReference type="ARBA" id="ARBA00022692"/>
    </source>
</evidence>
<keyword evidence="3" id="KW-1003">Cell membrane</keyword>
<dbReference type="InterPro" id="IPR001851">
    <property type="entry name" value="ABC_transp_permease"/>
</dbReference>
<dbReference type="PANTHER" id="PTHR11795">
    <property type="entry name" value="BRANCHED-CHAIN AMINO ACID TRANSPORT SYSTEM PERMEASE PROTEIN LIVH"/>
    <property type="match status" value="1"/>
</dbReference>
<dbReference type="RefSeq" id="WP_203005160.1">
    <property type="nucleotide sequence ID" value="NZ_JADWYU010000153.1"/>
</dbReference>
<feature type="transmembrane region" description="Helical" evidence="10">
    <location>
        <begin position="6"/>
        <end position="30"/>
    </location>
</feature>
<feature type="transmembrane region" description="Helical" evidence="10">
    <location>
        <begin position="76"/>
        <end position="98"/>
    </location>
</feature>
<dbReference type="Proteomes" id="UP000604475">
    <property type="component" value="Unassembled WGS sequence"/>
</dbReference>
<feature type="transmembrane region" description="Helical" evidence="10">
    <location>
        <begin position="324"/>
        <end position="343"/>
    </location>
</feature>
<dbReference type="PANTHER" id="PTHR11795:SF451">
    <property type="entry name" value="ABC TRANSPORTER PERMEASE PROTEIN"/>
    <property type="match status" value="1"/>
</dbReference>
<dbReference type="CDD" id="cd06581">
    <property type="entry name" value="TM_PBP1_LivM_like"/>
    <property type="match status" value="1"/>
</dbReference>
<name>A0A937RB21_9ACTN</name>
<feature type="transmembrane region" description="Helical" evidence="10">
    <location>
        <begin position="110"/>
        <end position="128"/>
    </location>
</feature>
<evidence type="ECO:0000256" key="1">
    <source>
        <dbReference type="ARBA" id="ARBA00004651"/>
    </source>
</evidence>
<gene>
    <name evidence="11" type="ORF">I7412_16690</name>
</gene>
<feature type="transmembrane region" description="Helical" evidence="10">
    <location>
        <begin position="482"/>
        <end position="510"/>
    </location>
</feature>
<dbReference type="InterPro" id="IPR043428">
    <property type="entry name" value="LivM-like"/>
</dbReference>
<evidence type="ECO:0000313" key="11">
    <source>
        <dbReference type="EMBL" id="MBL7628761.1"/>
    </source>
</evidence>
<feature type="transmembrane region" description="Helical" evidence="10">
    <location>
        <begin position="430"/>
        <end position="451"/>
    </location>
</feature>
<keyword evidence="7 10" id="KW-0472">Membrane</keyword>
<feature type="region of interest" description="Disordered" evidence="9">
    <location>
        <begin position="642"/>
        <end position="676"/>
    </location>
</feature>
<dbReference type="InterPro" id="IPR052157">
    <property type="entry name" value="BCAA_transport_permease"/>
</dbReference>
<dbReference type="AlphaFoldDB" id="A0A937RB21"/>
<feature type="transmembrane region" description="Helical" evidence="10">
    <location>
        <begin position="279"/>
        <end position="303"/>
    </location>
</feature>